<name>A0A7J6VU00_THATH</name>
<organism evidence="1 2">
    <name type="scientific">Thalictrum thalictroides</name>
    <name type="common">Rue-anemone</name>
    <name type="synonym">Anemone thalictroides</name>
    <dbReference type="NCBI Taxonomy" id="46969"/>
    <lineage>
        <taxon>Eukaryota</taxon>
        <taxon>Viridiplantae</taxon>
        <taxon>Streptophyta</taxon>
        <taxon>Embryophyta</taxon>
        <taxon>Tracheophyta</taxon>
        <taxon>Spermatophyta</taxon>
        <taxon>Magnoliopsida</taxon>
        <taxon>Ranunculales</taxon>
        <taxon>Ranunculaceae</taxon>
        <taxon>Thalictroideae</taxon>
        <taxon>Thalictrum</taxon>
    </lineage>
</organism>
<evidence type="ECO:0000313" key="2">
    <source>
        <dbReference type="Proteomes" id="UP000554482"/>
    </source>
</evidence>
<dbReference type="Proteomes" id="UP000554482">
    <property type="component" value="Unassembled WGS sequence"/>
</dbReference>
<dbReference type="EMBL" id="JABWDY010027449">
    <property type="protein sequence ID" value="KAF5187872.1"/>
    <property type="molecule type" value="Genomic_DNA"/>
</dbReference>
<dbReference type="AlphaFoldDB" id="A0A7J6VU00"/>
<proteinExistence type="predicted"/>
<sequence>MSTILSQASNSITSKTPPKPIKYMLPLPTFSTLSLLLADGSFESIETSTSAGIGFTLSHWNFFPFLAGSKRIYAVTPEETELVAIKVGVTYALGCSPSCCRSCRIGPLKTVM</sequence>
<evidence type="ECO:0000313" key="1">
    <source>
        <dbReference type="EMBL" id="KAF5187872.1"/>
    </source>
</evidence>
<reference evidence="1 2" key="1">
    <citation type="submission" date="2020-06" db="EMBL/GenBank/DDBJ databases">
        <title>Transcriptomic and genomic resources for Thalictrum thalictroides and T. hernandezii: Facilitating candidate gene discovery in an emerging model plant lineage.</title>
        <authorList>
            <person name="Arias T."/>
            <person name="Riano-Pachon D.M."/>
            <person name="Di Stilio V.S."/>
        </authorList>
    </citation>
    <scope>NUCLEOTIDE SEQUENCE [LARGE SCALE GENOMIC DNA]</scope>
    <source>
        <strain evidence="2">cv. WT478/WT964</strain>
        <tissue evidence="1">Leaves</tissue>
    </source>
</reference>
<accession>A0A7J6VU00</accession>
<gene>
    <name evidence="1" type="ORF">FRX31_022538</name>
</gene>
<protein>
    <submittedName>
        <fullName evidence="1">Uncharacterized protein</fullName>
    </submittedName>
</protein>
<comment type="caution">
    <text evidence="1">The sequence shown here is derived from an EMBL/GenBank/DDBJ whole genome shotgun (WGS) entry which is preliminary data.</text>
</comment>
<keyword evidence="2" id="KW-1185">Reference proteome</keyword>